<reference evidence="2 3" key="1">
    <citation type="submission" date="2021-02" db="EMBL/GenBank/DDBJ databases">
        <title>Bacillus sp. RD4P76, an endophyte from a halophyte.</title>
        <authorList>
            <person name="Sun J.-Q."/>
        </authorList>
    </citation>
    <scope>NUCLEOTIDE SEQUENCE [LARGE SCALE GENOMIC DNA]</scope>
    <source>
        <strain evidence="2 3">RD4P76</strain>
    </source>
</reference>
<proteinExistence type="predicted"/>
<accession>A0ABS2DG13</accession>
<keyword evidence="1" id="KW-0812">Transmembrane</keyword>
<sequence length="56" mass="6417">MEKIKETHLWLGWTFLSTTIAYHLFSFTIVIGCFITGIIFCCKAMIKEVISSTKDV</sequence>
<organism evidence="2 3">
    <name type="scientific">Bacillus suaedaesalsae</name>
    <dbReference type="NCBI Taxonomy" id="2810349"/>
    <lineage>
        <taxon>Bacteria</taxon>
        <taxon>Bacillati</taxon>
        <taxon>Bacillota</taxon>
        <taxon>Bacilli</taxon>
        <taxon>Bacillales</taxon>
        <taxon>Bacillaceae</taxon>
        <taxon>Bacillus</taxon>
    </lineage>
</organism>
<keyword evidence="1" id="KW-0472">Membrane</keyword>
<evidence type="ECO:0000256" key="1">
    <source>
        <dbReference type="SAM" id="Phobius"/>
    </source>
</evidence>
<dbReference type="EMBL" id="JAFELM010000021">
    <property type="protein sequence ID" value="MBM6617421.1"/>
    <property type="molecule type" value="Genomic_DNA"/>
</dbReference>
<protein>
    <submittedName>
        <fullName evidence="2">Uncharacterized protein</fullName>
    </submittedName>
</protein>
<evidence type="ECO:0000313" key="2">
    <source>
        <dbReference type="EMBL" id="MBM6617421.1"/>
    </source>
</evidence>
<gene>
    <name evidence="2" type="ORF">JR050_06995</name>
</gene>
<name>A0ABS2DG13_9BACI</name>
<dbReference type="PROSITE" id="PS51257">
    <property type="entry name" value="PROKAR_LIPOPROTEIN"/>
    <property type="match status" value="1"/>
</dbReference>
<comment type="caution">
    <text evidence="2">The sequence shown here is derived from an EMBL/GenBank/DDBJ whole genome shotgun (WGS) entry which is preliminary data.</text>
</comment>
<keyword evidence="3" id="KW-1185">Reference proteome</keyword>
<dbReference type="RefSeq" id="WP_204202790.1">
    <property type="nucleotide sequence ID" value="NZ_JAFELM010000021.1"/>
</dbReference>
<evidence type="ECO:0000313" key="3">
    <source>
        <dbReference type="Proteomes" id="UP001518925"/>
    </source>
</evidence>
<keyword evidence="1" id="KW-1133">Transmembrane helix</keyword>
<feature type="transmembrane region" description="Helical" evidence="1">
    <location>
        <begin position="20"/>
        <end position="42"/>
    </location>
</feature>
<dbReference type="Proteomes" id="UP001518925">
    <property type="component" value="Unassembled WGS sequence"/>
</dbReference>